<dbReference type="SUPFAM" id="SSF52266">
    <property type="entry name" value="SGNH hydrolase"/>
    <property type="match status" value="1"/>
</dbReference>
<dbReference type="Proteomes" id="UP000585802">
    <property type="component" value="Unassembled WGS sequence"/>
</dbReference>
<dbReference type="InterPro" id="IPR036514">
    <property type="entry name" value="SGNH_hydro_sf"/>
</dbReference>
<evidence type="ECO:0000259" key="1">
    <source>
        <dbReference type="Pfam" id="PF13472"/>
    </source>
</evidence>
<feature type="domain" description="SGNH hydrolase-type esterase" evidence="1">
    <location>
        <begin position="17"/>
        <end position="129"/>
    </location>
</feature>
<evidence type="ECO:0000313" key="2">
    <source>
        <dbReference type="EMBL" id="HIF37170.1"/>
    </source>
</evidence>
<accession>A0A7J4GUI6</accession>
<feature type="non-terminal residue" evidence="2">
    <location>
        <position position="1"/>
    </location>
</feature>
<dbReference type="AlphaFoldDB" id="A0A7J4GUI6"/>
<gene>
    <name evidence="2" type="ORF">EYQ70_01970</name>
</gene>
<dbReference type="Gene3D" id="3.40.50.1110">
    <property type="entry name" value="SGNH hydrolase"/>
    <property type="match status" value="1"/>
</dbReference>
<protein>
    <submittedName>
        <fullName evidence="2">Arylesterase</fullName>
    </submittedName>
</protein>
<dbReference type="Pfam" id="PF13472">
    <property type="entry name" value="Lipase_GDSL_2"/>
    <property type="match status" value="1"/>
</dbReference>
<sequence length="150" mass="17115">EDERPFRSGSDVLPIILESHRPLDLVVIMLGTNDLKVEFNLTIEDITQGVKTLCEMIINSEYLEEQPPEILLISPTLIGDYVIPEFDEARKQSFQFAEHYEKAASELGIHFLDAAKIVNPSKSEGVHWDAEQHIKFGEELKIVVRKILKD</sequence>
<organism evidence="2 3">
    <name type="scientific">Marine Group III euryarchaeote</name>
    <dbReference type="NCBI Taxonomy" id="2173149"/>
    <lineage>
        <taxon>Archaea</taxon>
        <taxon>Methanobacteriati</taxon>
        <taxon>Thermoplasmatota</taxon>
        <taxon>Thermoplasmata</taxon>
        <taxon>Candidatus Thermoprofundales</taxon>
    </lineage>
</organism>
<evidence type="ECO:0000313" key="3">
    <source>
        <dbReference type="Proteomes" id="UP000585802"/>
    </source>
</evidence>
<comment type="caution">
    <text evidence="2">The sequence shown here is derived from an EMBL/GenBank/DDBJ whole genome shotgun (WGS) entry which is preliminary data.</text>
</comment>
<proteinExistence type="predicted"/>
<dbReference type="EMBL" id="DUCX01000034">
    <property type="protein sequence ID" value="HIF37170.1"/>
    <property type="molecule type" value="Genomic_DNA"/>
</dbReference>
<reference evidence="3" key="1">
    <citation type="journal article" date="2019" name="bioRxiv">
        <title>Genome diversification in globally distributed novel marine Proteobacteria is linked to environmental adaptation.</title>
        <authorList>
            <person name="Zhou Z."/>
            <person name="Tran P.Q."/>
            <person name="Kieft K."/>
            <person name="Anantharaman K."/>
        </authorList>
    </citation>
    <scope>NUCLEOTIDE SEQUENCE [LARGE SCALE GENOMIC DNA]</scope>
</reference>
<dbReference type="InterPro" id="IPR013830">
    <property type="entry name" value="SGNH_hydro"/>
</dbReference>
<name>A0A7J4GUI6_9ARCH</name>